<dbReference type="EC" id="3.4.14.5" evidence="1"/>
<evidence type="ECO:0000313" key="2">
    <source>
        <dbReference type="Proteomes" id="UP001140087"/>
    </source>
</evidence>
<evidence type="ECO:0000313" key="1">
    <source>
        <dbReference type="EMBL" id="KAJ2800993.1"/>
    </source>
</evidence>
<sequence length="953" mass="105112">MADSQARYQRLDGPGGGPVADTAAAQQAAARGPDYSELEVGEPQVFGDDDDARYYDEFASYDRRGAKTNAWRRKRFSLVQLCWAVLGCLGLYLAASMVWSSLVRGKGTPAPPLDVGGVASSEHRDIISAGAGDGVPADRTGKRLLTYDNVGSVNGLVQTRSLDWVAHPSDPDIDGLYREVAGDEFVVRSVSNETWKHTLATRADLVRASAELGEPFTPLGWSVSADWEYMLFNVRSERVWRHSVRGAYIVYNTRERTMAPLTATGNRDVQRVEWAPAGHRLQFVRDNNLFVTDMVHEIQVTEDGSDSVFNAIADWVYEEEVLGSAAAGLWSPDGNAVAYLRMDDSQVPVYQYPLYHPENRSAVYTEDIRLHYPKPGYANPRVTLHVYRPDFGGAAAAATKASANPDTDHRPQQITFEAPFDAADMVITNVAWMTDHSDRLMVYMMNRVQNHLKVYLVSADPKSLHGRVVRERNTGEGGGDGAWIEIGPSPIYVPANTVGNLTADGYVDLVENGEHTHLALFSPPDAAQPVRWLTAGAYDVVGASVVLSRKAAEVSFLSTQASSVNFNLYRVALNAAPGDAQPRALTPRTAASTHSRLGAAAARDGTYDASFSAGRGFYQLNYKGPQLPWQAVYSSGDAGFEVVLNDNANAQHELDGFQLPKTELFEIANEAGDKMNAMAVYPPDFDRSAKARYGVLFNVYGGPNSQHVSAAFALDWMSALVSQRDVPDMPWIVVRVDGRGTGYKGRRFRTSVAGKLGVLEPADQAAAARYFQRQPFVNPQRIAIWGWSYGGYTTARAIERHSDVFRVGMAVAPVTSWRLYDSVYTERYLRTPQDNRDGYAQSAVTNTTGFARARFLVQHGTGDDNVHLQNTLALADMLAAENVPGFEMAVYADSDHSIYTHGVRPALYARMVNFLFRSFHELENKEFDFWRHGDPDDDARILARRRPTARPAK</sequence>
<comment type="caution">
    <text evidence="1">The sequence shown here is derived from an EMBL/GenBank/DDBJ whole genome shotgun (WGS) entry which is preliminary data.</text>
</comment>
<gene>
    <name evidence="1" type="primary">dpp4</name>
    <name evidence="1" type="ORF">H4R21_002964</name>
</gene>
<proteinExistence type="predicted"/>
<accession>A0ACC1L5M5</accession>
<keyword evidence="1" id="KW-0378">Hydrolase</keyword>
<organism evidence="1 2">
    <name type="scientific">Coemansia helicoidea</name>
    <dbReference type="NCBI Taxonomy" id="1286919"/>
    <lineage>
        <taxon>Eukaryota</taxon>
        <taxon>Fungi</taxon>
        <taxon>Fungi incertae sedis</taxon>
        <taxon>Zoopagomycota</taxon>
        <taxon>Kickxellomycotina</taxon>
        <taxon>Kickxellomycetes</taxon>
        <taxon>Kickxellales</taxon>
        <taxon>Kickxellaceae</taxon>
        <taxon>Coemansia</taxon>
    </lineage>
</organism>
<name>A0ACC1L5M5_9FUNG</name>
<reference evidence="1" key="1">
    <citation type="submission" date="2022-07" db="EMBL/GenBank/DDBJ databases">
        <title>Phylogenomic reconstructions and comparative analyses of Kickxellomycotina fungi.</title>
        <authorList>
            <person name="Reynolds N.K."/>
            <person name="Stajich J.E."/>
            <person name="Barry K."/>
            <person name="Grigoriev I.V."/>
            <person name="Crous P."/>
            <person name="Smith M.E."/>
        </authorList>
    </citation>
    <scope>NUCLEOTIDE SEQUENCE</scope>
    <source>
        <strain evidence="1">BCRC 34780</strain>
    </source>
</reference>
<dbReference type="EMBL" id="JANBUN010000851">
    <property type="protein sequence ID" value="KAJ2800993.1"/>
    <property type="molecule type" value="Genomic_DNA"/>
</dbReference>
<dbReference type="Proteomes" id="UP001140087">
    <property type="component" value="Unassembled WGS sequence"/>
</dbReference>
<protein>
    <submittedName>
        <fullName evidence="1">Dipeptidyl peptidase 4</fullName>
        <ecNumber evidence="1">3.4.14.5</ecNumber>
    </submittedName>
</protein>
<keyword evidence="2" id="KW-1185">Reference proteome</keyword>